<proteinExistence type="inferred from homology"/>
<evidence type="ECO:0000256" key="4">
    <source>
        <dbReference type="ARBA" id="ARBA00022825"/>
    </source>
</evidence>
<dbReference type="RefSeq" id="WP_016203898.1">
    <property type="nucleotide sequence ID" value="NZ_JABBPK010000001.1"/>
</dbReference>
<comment type="similarity">
    <text evidence="1">Belongs to the peptidase S51 family.</text>
</comment>
<dbReference type="GO" id="GO:0008236">
    <property type="term" value="F:serine-type peptidase activity"/>
    <property type="evidence" value="ECO:0007669"/>
    <property type="project" value="UniProtKB-KW"/>
</dbReference>
<keyword evidence="2" id="KW-0645">Protease</keyword>
<dbReference type="Proteomes" id="UP000588491">
    <property type="component" value="Unassembled WGS sequence"/>
</dbReference>
<reference evidence="5 6" key="1">
    <citation type="submission" date="2020-04" db="EMBL/GenBank/DDBJ databases">
        <title>Bacillus sp. UniB3 isolated from commercial digestive syrup.</title>
        <authorList>
            <person name="Thorat V."/>
            <person name="Kirdat K."/>
            <person name="Tiwarekar B."/>
            <person name="Yadav A."/>
        </authorList>
    </citation>
    <scope>NUCLEOTIDE SEQUENCE [LARGE SCALE GENOMIC DNA]</scope>
    <source>
        <strain evidence="5 6">UniB3</strain>
    </source>
</reference>
<dbReference type="GO" id="GO:0006508">
    <property type="term" value="P:proteolysis"/>
    <property type="evidence" value="ECO:0007669"/>
    <property type="project" value="UniProtKB-KW"/>
</dbReference>
<dbReference type="PANTHER" id="PTHR36175:SF1">
    <property type="entry name" value="CYANOPHYCINASE"/>
    <property type="match status" value="1"/>
</dbReference>
<evidence type="ECO:0000256" key="2">
    <source>
        <dbReference type="ARBA" id="ARBA00022670"/>
    </source>
</evidence>
<organism evidence="5 6">
    <name type="scientific">Niallia alba</name>
    <dbReference type="NCBI Taxonomy" id="2729105"/>
    <lineage>
        <taxon>Bacteria</taxon>
        <taxon>Bacillati</taxon>
        <taxon>Bacillota</taxon>
        <taxon>Bacilli</taxon>
        <taxon>Bacillales</taxon>
        <taxon>Bacillaceae</taxon>
        <taxon>Niallia</taxon>
    </lineage>
</organism>
<name>A0A7Y0K9H0_9BACI</name>
<keyword evidence="3" id="KW-0378">Hydrolase</keyword>
<keyword evidence="6" id="KW-1185">Reference proteome</keyword>
<protein>
    <submittedName>
        <fullName evidence="5">Type 1 glutamine amidotransferase-like domain-containing protein</fullName>
    </submittedName>
</protein>
<evidence type="ECO:0000313" key="5">
    <source>
        <dbReference type="EMBL" id="NMO78082.1"/>
    </source>
</evidence>
<dbReference type="CDD" id="cd03129">
    <property type="entry name" value="GAT1_Peptidase_E_like"/>
    <property type="match status" value="1"/>
</dbReference>
<keyword evidence="5" id="KW-0315">Glutamine amidotransferase</keyword>
<keyword evidence="4" id="KW-0720">Serine protease</keyword>
<keyword evidence="5" id="KW-0808">Transferase</keyword>
<dbReference type="EMBL" id="JABBPK010000001">
    <property type="protein sequence ID" value="NMO78082.1"/>
    <property type="molecule type" value="Genomic_DNA"/>
</dbReference>
<comment type="caution">
    <text evidence="5">The sequence shown here is derived from an EMBL/GenBank/DDBJ whole genome shotgun (WGS) entry which is preliminary data.</text>
</comment>
<evidence type="ECO:0000313" key="6">
    <source>
        <dbReference type="Proteomes" id="UP000588491"/>
    </source>
</evidence>
<dbReference type="PANTHER" id="PTHR36175">
    <property type="entry name" value="CYANOPHYCINASE"/>
    <property type="match status" value="1"/>
</dbReference>
<dbReference type="Pfam" id="PF03575">
    <property type="entry name" value="Peptidase_S51"/>
    <property type="match status" value="1"/>
</dbReference>
<sequence>MDKHLFLLGGGPPFTCKMAKKFTELVSARAGKISLLILERANWTDYMPKYTKVLKENGIMEFQYIPLPTVSVEEAKQLLLNSAGIIIGGGNSELYAEYIANTTISKILKEQFSAGVPIAGFSAGALISMEKCIISAKDNADGVFKYKAGLGLLKDTVIAVHFSEWMDESHLRTAVKMFQPRFNFGIDEGTGMYWCNNTLMGTEGKGVYRLKKDHLEKIDKPM</sequence>
<accession>A0A7Y0K9H0</accession>
<dbReference type="InterPro" id="IPR029062">
    <property type="entry name" value="Class_I_gatase-like"/>
</dbReference>
<evidence type="ECO:0000256" key="1">
    <source>
        <dbReference type="ARBA" id="ARBA00006534"/>
    </source>
</evidence>
<dbReference type="Gene3D" id="3.40.50.880">
    <property type="match status" value="1"/>
</dbReference>
<dbReference type="GO" id="GO:0016740">
    <property type="term" value="F:transferase activity"/>
    <property type="evidence" value="ECO:0007669"/>
    <property type="project" value="UniProtKB-KW"/>
</dbReference>
<evidence type="ECO:0000256" key="3">
    <source>
        <dbReference type="ARBA" id="ARBA00022801"/>
    </source>
</evidence>
<dbReference type="SUPFAM" id="SSF52317">
    <property type="entry name" value="Class I glutamine amidotransferase-like"/>
    <property type="match status" value="1"/>
</dbReference>
<dbReference type="InterPro" id="IPR005320">
    <property type="entry name" value="Peptidase_S51"/>
</dbReference>
<gene>
    <name evidence="5" type="ORF">HHU08_13935</name>
</gene>
<dbReference type="AlphaFoldDB" id="A0A7Y0K9H0"/>